<accession>A0ABT2W6Y9</accession>
<dbReference type="RefSeq" id="WP_263003152.1">
    <property type="nucleotide sequence ID" value="NZ_JAOTEM010000002.1"/>
</dbReference>
<evidence type="ECO:0000313" key="2">
    <source>
        <dbReference type="Proteomes" id="UP001208649"/>
    </source>
</evidence>
<sequence length="56" mass="6891">MESPDHNTDLILDKDIYTINWSDIENIEIDYDNYLNEIENFFREDFENDILEEDIF</sequence>
<organism evidence="1 2">
    <name type="scientific">Chryseobacterium edaphi</name>
    <dbReference type="NCBI Taxonomy" id="2976532"/>
    <lineage>
        <taxon>Bacteria</taxon>
        <taxon>Pseudomonadati</taxon>
        <taxon>Bacteroidota</taxon>
        <taxon>Flavobacteriia</taxon>
        <taxon>Flavobacteriales</taxon>
        <taxon>Weeksellaceae</taxon>
        <taxon>Chryseobacterium group</taxon>
        <taxon>Chryseobacterium</taxon>
    </lineage>
</organism>
<dbReference type="EMBL" id="JAOTEM010000002">
    <property type="protein sequence ID" value="MCU7617723.1"/>
    <property type="molecule type" value="Genomic_DNA"/>
</dbReference>
<dbReference type="Proteomes" id="UP001208649">
    <property type="component" value="Unassembled WGS sequence"/>
</dbReference>
<proteinExistence type="predicted"/>
<reference evidence="2" key="1">
    <citation type="submission" date="2023-07" db="EMBL/GenBank/DDBJ databases">
        <title>Chryseobacterium sp. strain PBS4-4 Genome sequencing and assembly.</title>
        <authorList>
            <person name="Jung Y."/>
        </authorList>
    </citation>
    <scope>NUCLEOTIDE SEQUENCE [LARGE SCALE GENOMIC DNA]</scope>
    <source>
        <strain evidence="2">PBS4-4</strain>
    </source>
</reference>
<gene>
    <name evidence="1" type="ORF">NZ698_10985</name>
</gene>
<evidence type="ECO:0000313" key="1">
    <source>
        <dbReference type="EMBL" id="MCU7617723.1"/>
    </source>
</evidence>
<comment type="caution">
    <text evidence="1">The sequence shown here is derived from an EMBL/GenBank/DDBJ whole genome shotgun (WGS) entry which is preliminary data.</text>
</comment>
<keyword evidence="2" id="KW-1185">Reference proteome</keyword>
<name>A0ABT2W6Y9_9FLAO</name>
<protein>
    <submittedName>
        <fullName evidence="1">Uncharacterized protein</fullName>
    </submittedName>
</protein>